<gene>
    <name evidence="3" type="ORF">ESB00_13635</name>
</gene>
<sequence>MAAPRQPGDQASEPEDACRAENQEALPASFSSFALIVPSVRPFPETPTCQAMNNSMIRPDKSGFISVGKMQFLRAICLTVRAVLVGVILGGAATPAAAQSTRFEPAPDDPRIIAVIANRDRLNAALRTGDASVVDGLLASDFVVNAPIGQVVDRANLLGRIRTGEVRQEETVLNLKFAGVRGNLVVLMGEEIVRPAALMPNAGSTVRRRFTDVWREDGGTWKLAIRQATIVAVD</sequence>
<proteinExistence type="predicted"/>
<dbReference type="Pfam" id="PF14534">
    <property type="entry name" value="DUF4440"/>
    <property type="match status" value="1"/>
</dbReference>
<dbReference type="AlphaFoldDB" id="A0A4Q1CD50"/>
<dbReference type="Gene3D" id="3.10.450.50">
    <property type="match status" value="1"/>
</dbReference>
<dbReference type="OrthoDB" id="1442122at2"/>
<comment type="caution">
    <text evidence="3">The sequence shown here is derived from an EMBL/GenBank/DDBJ whole genome shotgun (WGS) entry which is preliminary data.</text>
</comment>
<accession>A0A4Q1CD50</accession>
<protein>
    <submittedName>
        <fullName evidence="3">Nuclear transport factor 2 family protein</fullName>
    </submittedName>
</protein>
<dbReference type="EMBL" id="SDHX01000001">
    <property type="protein sequence ID" value="RXK56862.1"/>
    <property type="molecule type" value="Genomic_DNA"/>
</dbReference>
<dbReference type="Proteomes" id="UP000290218">
    <property type="component" value="Unassembled WGS sequence"/>
</dbReference>
<evidence type="ECO:0000313" key="4">
    <source>
        <dbReference type="Proteomes" id="UP000290218"/>
    </source>
</evidence>
<reference evidence="3 4" key="1">
    <citation type="submission" date="2019-01" db="EMBL/GenBank/DDBJ databases">
        <title>Lacunisphaera sp. strain TWA-58.</title>
        <authorList>
            <person name="Chen W.-M."/>
        </authorList>
    </citation>
    <scope>NUCLEOTIDE SEQUENCE [LARGE SCALE GENOMIC DNA]</scope>
    <source>
        <strain evidence="3 4">TWA-58</strain>
    </source>
</reference>
<feature type="region of interest" description="Disordered" evidence="1">
    <location>
        <begin position="1"/>
        <end position="20"/>
    </location>
</feature>
<dbReference type="InterPro" id="IPR032710">
    <property type="entry name" value="NTF2-like_dom_sf"/>
</dbReference>
<dbReference type="SUPFAM" id="SSF54427">
    <property type="entry name" value="NTF2-like"/>
    <property type="match status" value="1"/>
</dbReference>
<evidence type="ECO:0000256" key="1">
    <source>
        <dbReference type="SAM" id="MobiDB-lite"/>
    </source>
</evidence>
<evidence type="ECO:0000313" key="3">
    <source>
        <dbReference type="EMBL" id="RXK56862.1"/>
    </source>
</evidence>
<name>A0A4Q1CD50_9BACT</name>
<evidence type="ECO:0000259" key="2">
    <source>
        <dbReference type="Pfam" id="PF14534"/>
    </source>
</evidence>
<organism evidence="3 4">
    <name type="scientific">Oleiharenicola lentus</name>
    <dbReference type="NCBI Taxonomy" id="2508720"/>
    <lineage>
        <taxon>Bacteria</taxon>
        <taxon>Pseudomonadati</taxon>
        <taxon>Verrucomicrobiota</taxon>
        <taxon>Opitutia</taxon>
        <taxon>Opitutales</taxon>
        <taxon>Opitutaceae</taxon>
        <taxon>Oleiharenicola</taxon>
    </lineage>
</organism>
<dbReference type="InterPro" id="IPR027843">
    <property type="entry name" value="DUF4440"/>
</dbReference>
<feature type="domain" description="DUF4440" evidence="2">
    <location>
        <begin position="116"/>
        <end position="223"/>
    </location>
</feature>
<keyword evidence="4" id="KW-1185">Reference proteome</keyword>